<evidence type="ECO:0000313" key="9">
    <source>
        <dbReference type="Proteomes" id="UP000591058"/>
    </source>
</evidence>
<dbReference type="Proteomes" id="UP000591058">
    <property type="component" value="Unassembled WGS sequence"/>
</dbReference>
<keyword evidence="2" id="KW-0804">Transcription</keyword>
<dbReference type="PIRSF" id="PIRSF000778">
    <property type="entry name" value="RpoK/RPB6"/>
    <property type="match status" value="1"/>
</dbReference>
<dbReference type="GO" id="GO:0006360">
    <property type="term" value="P:transcription by RNA polymerase I"/>
    <property type="evidence" value="ECO:0007669"/>
    <property type="project" value="TreeGrafter"/>
</dbReference>
<dbReference type="GO" id="GO:0003899">
    <property type="term" value="F:DNA-directed RNA polymerase activity"/>
    <property type="evidence" value="ECO:0007669"/>
    <property type="project" value="InterPro"/>
</dbReference>
<dbReference type="Gene3D" id="3.90.940.10">
    <property type="match status" value="1"/>
</dbReference>
<dbReference type="GO" id="GO:0000428">
    <property type="term" value="C:DNA-directed RNA polymerase complex"/>
    <property type="evidence" value="ECO:0007669"/>
    <property type="project" value="UniProtKB-KW"/>
</dbReference>
<dbReference type="InterPro" id="IPR036161">
    <property type="entry name" value="RPB6/omega-like_sf"/>
</dbReference>
<keyword evidence="1 3" id="KW-0240">DNA-directed RNA polymerase</keyword>
<dbReference type="PANTHER" id="PTHR47227">
    <property type="entry name" value="DNA-DIRECTED RNA POLYMERASE SUBUNIT K"/>
    <property type="match status" value="1"/>
</dbReference>
<organism evidence="3 8">
    <name type="scientific">Methanobacterium subterraneum</name>
    <dbReference type="NCBI Taxonomy" id="59277"/>
    <lineage>
        <taxon>Archaea</taxon>
        <taxon>Methanobacteriati</taxon>
        <taxon>Methanobacteriota</taxon>
        <taxon>Methanomada group</taxon>
        <taxon>Methanobacteria</taxon>
        <taxon>Methanobacteriales</taxon>
        <taxon>Methanobacteriaceae</taxon>
        <taxon>Methanobacterium</taxon>
    </lineage>
</organism>
<evidence type="ECO:0000313" key="5">
    <source>
        <dbReference type="EMBL" id="HII84252.1"/>
    </source>
</evidence>
<evidence type="ECO:0000256" key="1">
    <source>
        <dbReference type="ARBA" id="ARBA00022478"/>
    </source>
</evidence>
<evidence type="ECO:0000313" key="8">
    <source>
        <dbReference type="Proteomes" id="UP000232806"/>
    </source>
</evidence>
<dbReference type="Pfam" id="PF01192">
    <property type="entry name" value="RNA_pol_Rpb6"/>
    <property type="match status" value="1"/>
</dbReference>
<dbReference type="OrthoDB" id="10567at2157"/>
<dbReference type="EMBL" id="JABBYL010000008">
    <property type="protein sequence ID" value="NMO08635.1"/>
    <property type="molecule type" value="Genomic_DNA"/>
</dbReference>
<dbReference type="SMART" id="SM01409">
    <property type="entry name" value="RNA_pol_Rpb6"/>
    <property type="match status" value="1"/>
</dbReference>
<evidence type="ECO:0000313" key="3">
    <source>
        <dbReference type="EMBL" id="AUB56087.1"/>
    </source>
</evidence>
<keyword evidence="7" id="KW-1185">Reference proteome</keyword>
<dbReference type="AlphaFoldDB" id="A0A2H4VDC4"/>
<dbReference type="GO" id="GO:0006366">
    <property type="term" value="P:transcription by RNA polymerase II"/>
    <property type="evidence" value="ECO:0007669"/>
    <property type="project" value="TreeGrafter"/>
</dbReference>
<reference evidence="7 8" key="1">
    <citation type="submission" date="2016-10" db="EMBL/GenBank/DDBJ databases">
        <title>Comparative genomics between deep and shallow subseafloor isolates.</title>
        <authorList>
            <person name="Ishii S."/>
            <person name="Miller J.R."/>
            <person name="Sutton G."/>
            <person name="Suzuki S."/>
            <person name="Methe B."/>
            <person name="Inagaki F."/>
            <person name="Imachi H."/>
        </authorList>
    </citation>
    <scope>NUCLEOTIDE SEQUENCE [LARGE SCALE GENOMIC DNA]</scope>
    <source>
        <strain evidence="4 7">A8p</strain>
        <strain evidence="3 8">MO-MB1</strain>
    </source>
</reference>
<dbReference type="Proteomes" id="UP000586031">
    <property type="component" value="Unassembled WGS sequence"/>
</dbReference>
<reference evidence="5" key="2">
    <citation type="journal article" date="2020" name="bioRxiv">
        <title>A rank-normalized archaeal taxonomy based on genome phylogeny resolves widespread incomplete and uneven classifications.</title>
        <authorList>
            <person name="Rinke C."/>
            <person name="Chuvochina M."/>
            <person name="Mussig A.J."/>
            <person name="Chaumeil P.-A."/>
            <person name="Waite D.W."/>
            <person name="Whitman W.B."/>
            <person name="Parks D.H."/>
            <person name="Hugenholtz P."/>
        </authorList>
    </citation>
    <scope>NUCLEOTIDE SEQUENCE</scope>
    <source>
        <strain evidence="5">UBA11802</strain>
    </source>
</reference>
<protein>
    <submittedName>
        <fullName evidence="3">DNA-directed RNA polymerase subunit K</fullName>
    </submittedName>
</protein>
<dbReference type="Proteomes" id="UP000232631">
    <property type="component" value="Chromosome"/>
</dbReference>
<evidence type="ECO:0000256" key="2">
    <source>
        <dbReference type="ARBA" id="ARBA00023163"/>
    </source>
</evidence>
<gene>
    <name evidence="3" type="ORF">BK007_08790</name>
    <name evidence="4" type="ORF">BK009_04690</name>
    <name evidence="5" type="ORF">HA271_05330</name>
    <name evidence="6" type="ORF">HG719_02140</name>
</gene>
<accession>A0A2H4VDC4</accession>
<dbReference type="GO" id="GO:0003677">
    <property type="term" value="F:DNA binding"/>
    <property type="evidence" value="ECO:0007669"/>
    <property type="project" value="InterPro"/>
</dbReference>
<evidence type="ECO:0000313" key="7">
    <source>
        <dbReference type="Proteomes" id="UP000232631"/>
    </source>
</evidence>
<reference evidence="6 9" key="3">
    <citation type="submission" date="2020-04" db="EMBL/GenBank/DDBJ databases">
        <title>Draft genome of Methanobacterium subterraneum isolated from animal feces.</title>
        <authorList>
            <person name="Ouboter H.T."/>
            <person name="Berger S."/>
            <person name="Gungor E."/>
            <person name="Jetten M.S.M."/>
            <person name="Welte C.U."/>
        </authorList>
    </citation>
    <scope>NUCLEOTIDE SEQUENCE [LARGE SCALE GENOMIC DNA]</scope>
    <source>
        <strain evidence="6">HO_2020</strain>
    </source>
</reference>
<proteinExistence type="predicted"/>
<sequence>MASKKLNRFERARLIGARALQLSMGAKPMVDVTPDQDPIDIAVIELNKKVLPLDVRPL</sequence>
<accession>A0A2H4VPL0</accession>
<dbReference type="InterPro" id="IPR006110">
    <property type="entry name" value="Pol_omega/Rpo6/RPB6"/>
</dbReference>
<evidence type="ECO:0000313" key="6">
    <source>
        <dbReference type="EMBL" id="NMO08635.1"/>
    </source>
</evidence>
<dbReference type="EMBL" id="DUHE01000154">
    <property type="protein sequence ID" value="HII84252.1"/>
    <property type="molecule type" value="Genomic_DNA"/>
</dbReference>
<dbReference type="GO" id="GO:0042797">
    <property type="term" value="P:tRNA transcription by RNA polymerase III"/>
    <property type="evidence" value="ECO:0007669"/>
    <property type="project" value="TreeGrafter"/>
</dbReference>
<dbReference type="GeneID" id="35122388"/>
<dbReference type="Proteomes" id="UP000232806">
    <property type="component" value="Chromosome"/>
</dbReference>
<dbReference type="PANTHER" id="PTHR47227:SF5">
    <property type="entry name" value="DNA-DIRECTED RNA POLYMERASES I, II, AND III SUBUNIT RPABC2"/>
    <property type="match status" value="1"/>
</dbReference>
<dbReference type="SUPFAM" id="SSF63562">
    <property type="entry name" value="RPB6/omega subunit-like"/>
    <property type="match status" value="1"/>
</dbReference>
<dbReference type="EMBL" id="CP017766">
    <property type="protein sequence ID" value="AUB56087.1"/>
    <property type="molecule type" value="Genomic_DNA"/>
</dbReference>
<dbReference type="NCBIfam" id="NF002208">
    <property type="entry name" value="PRK01099.1-3"/>
    <property type="match status" value="1"/>
</dbReference>
<dbReference type="KEGG" id="msub:BK009_04690"/>
<name>A0A2H4VDC4_9EURY</name>
<dbReference type="EMBL" id="CP017768">
    <property type="protein sequence ID" value="AUB60038.1"/>
    <property type="molecule type" value="Genomic_DNA"/>
</dbReference>
<dbReference type="RefSeq" id="WP_100906060.1">
    <property type="nucleotide sequence ID" value="NZ_CP017766.1"/>
</dbReference>
<evidence type="ECO:0000313" key="4">
    <source>
        <dbReference type="EMBL" id="AUB60038.1"/>
    </source>
</evidence>
<dbReference type="InterPro" id="IPR006111">
    <property type="entry name" value="Rpo6/Rpb6"/>
</dbReference>